<dbReference type="OrthoDB" id="9783154at2"/>
<dbReference type="CDD" id="cd16146">
    <property type="entry name" value="ARS_like"/>
    <property type="match status" value="1"/>
</dbReference>
<dbReference type="PANTHER" id="PTHR42693:SF53">
    <property type="entry name" value="ENDO-4-O-SULFATASE"/>
    <property type="match status" value="1"/>
</dbReference>
<evidence type="ECO:0000256" key="3">
    <source>
        <dbReference type="ARBA" id="ARBA00022801"/>
    </source>
</evidence>
<dbReference type="GO" id="GO:0046872">
    <property type="term" value="F:metal ion binding"/>
    <property type="evidence" value="ECO:0007669"/>
    <property type="project" value="UniProtKB-KW"/>
</dbReference>
<dbReference type="GO" id="GO:0004065">
    <property type="term" value="F:arylsulfatase activity"/>
    <property type="evidence" value="ECO:0007669"/>
    <property type="project" value="UniProtKB-EC"/>
</dbReference>
<reference evidence="6 7" key="1">
    <citation type="submission" date="2019-02" db="EMBL/GenBank/DDBJ databases">
        <title>Deep-cultivation of Planctomycetes and their phenomic and genomic characterization uncovers novel biology.</title>
        <authorList>
            <person name="Wiegand S."/>
            <person name="Jogler M."/>
            <person name="Boedeker C."/>
            <person name="Pinto D."/>
            <person name="Vollmers J."/>
            <person name="Rivas-Marin E."/>
            <person name="Kohn T."/>
            <person name="Peeters S.H."/>
            <person name="Heuer A."/>
            <person name="Rast P."/>
            <person name="Oberbeckmann S."/>
            <person name="Bunk B."/>
            <person name="Jeske O."/>
            <person name="Meyerdierks A."/>
            <person name="Storesund J.E."/>
            <person name="Kallscheuer N."/>
            <person name="Luecker S."/>
            <person name="Lage O.M."/>
            <person name="Pohl T."/>
            <person name="Merkel B.J."/>
            <person name="Hornburger P."/>
            <person name="Mueller R.-W."/>
            <person name="Bruemmer F."/>
            <person name="Labrenz M."/>
            <person name="Spormann A.M."/>
            <person name="Op den Camp H."/>
            <person name="Overmann J."/>
            <person name="Amann R."/>
            <person name="Jetten M.S.M."/>
            <person name="Mascher T."/>
            <person name="Medema M.H."/>
            <person name="Devos D.P."/>
            <person name="Kaster A.-K."/>
            <person name="Ovreas L."/>
            <person name="Rohde M."/>
            <person name="Galperin M.Y."/>
            <person name="Jogler C."/>
        </authorList>
    </citation>
    <scope>NUCLEOTIDE SEQUENCE [LARGE SCALE GENOMIC DNA]</scope>
    <source>
        <strain evidence="6 7">Mal4</strain>
    </source>
</reference>
<dbReference type="FunFam" id="3.40.720.10:FF:000070">
    <property type="entry name" value="Arylsulfatase A"/>
    <property type="match status" value="1"/>
</dbReference>
<dbReference type="Proteomes" id="UP000320496">
    <property type="component" value="Chromosome"/>
</dbReference>
<keyword evidence="2" id="KW-0479">Metal-binding</keyword>
<dbReference type="AlphaFoldDB" id="A0A517ZFF2"/>
<dbReference type="RefSeq" id="WP_145372388.1">
    <property type="nucleotide sequence ID" value="NZ_CP036275.1"/>
</dbReference>
<dbReference type="InterPro" id="IPR024607">
    <property type="entry name" value="Sulfatase_CS"/>
</dbReference>
<dbReference type="Gene3D" id="3.40.720.10">
    <property type="entry name" value="Alkaline Phosphatase, subunit A"/>
    <property type="match status" value="1"/>
</dbReference>
<dbReference type="Pfam" id="PF00884">
    <property type="entry name" value="Sulfatase"/>
    <property type="match status" value="1"/>
</dbReference>
<dbReference type="EC" id="3.1.6.1" evidence="6"/>
<organism evidence="6 7">
    <name type="scientific">Maioricimonas rarisocia</name>
    <dbReference type="NCBI Taxonomy" id="2528026"/>
    <lineage>
        <taxon>Bacteria</taxon>
        <taxon>Pseudomonadati</taxon>
        <taxon>Planctomycetota</taxon>
        <taxon>Planctomycetia</taxon>
        <taxon>Planctomycetales</taxon>
        <taxon>Planctomycetaceae</taxon>
        <taxon>Maioricimonas</taxon>
    </lineage>
</organism>
<evidence type="ECO:0000256" key="1">
    <source>
        <dbReference type="ARBA" id="ARBA00008779"/>
    </source>
</evidence>
<keyword evidence="7" id="KW-1185">Reference proteome</keyword>
<proteinExistence type="inferred from homology"/>
<accession>A0A517ZFF2</accession>
<evidence type="ECO:0000259" key="5">
    <source>
        <dbReference type="Pfam" id="PF00884"/>
    </source>
</evidence>
<dbReference type="InterPro" id="IPR000917">
    <property type="entry name" value="Sulfatase_N"/>
</dbReference>
<keyword evidence="4" id="KW-0106">Calcium</keyword>
<dbReference type="PANTHER" id="PTHR42693">
    <property type="entry name" value="ARYLSULFATASE FAMILY MEMBER"/>
    <property type="match status" value="1"/>
</dbReference>
<name>A0A517ZFF2_9PLAN</name>
<dbReference type="SUPFAM" id="SSF53649">
    <property type="entry name" value="Alkaline phosphatase-like"/>
    <property type="match status" value="1"/>
</dbReference>
<feature type="domain" description="Sulfatase N-terminal" evidence="5">
    <location>
        <begin position="42"/>
        <end position="364"/>
    </location>
</feature>
<dbReference type="Gene3D" id="3.30.1120.10">
    <property type="match status" value="1"/>
</dbReference>
<dbReference type="PROSITE" id="PS00523">
    <property type="entry name" value="SULFATASE_1"/>
    <property type="match status" value="1"/>
</dbReference>
<dbReference type="EMBL" id="CP036275">
    <property type="protein sequence ID" value="QDU41184.1"/>
    <property type="molecule type" value="Genomic_DNA"/>
</dbReference>
<dbReference type="KEGG" id="mri:Mal4_55490"/>
<comment type="similarity">
    <text evidence="1">Belongs to the sulfatase family.</text>
</comment>
<evidence type="ECO:0000313" key="6">
    <source>
        <dbReference type="EMBL" id="QDU41184.1"/>
    </source>
</evidence>
<sequence length="624" mass="70707">MNARTAVRPVSPGRTLLLPLAIALAAILFALRPVAVAGAERPNVIVVMTDDQGYGDLSYHGNPVIETKHLDRLADESLRLTDFHVAPMCTPTRGQLLTGLDAFRNRAMNVSSGRTLLRRDVPTMADVFASAGYRTGSFGKWHLGDNYPYRPQDRGFHESIWFPSSHINSVPDYWDNDYFDDVYSHNGQRQEYEGYCTDVFFREAMDWMKATAEEGRPFLTYIPLNAAHWPHFVPDEYRGPIRESLEAQLDQLPKLNPEQQQALVSFLAMIANIDDNMGRLETFLQQSGLRDNTIVVFLTDNGSTMGPRYFNAGMKGGKVTLWEGGHRVPCFIRWPAGELLPPQDIGELSHVQDLLPTLMDLCGIEHPFRVPLDGTSLAGLLRGEQKQLPDRMLVINYSRMPRAKQPTPANRATPRRDGAAVMWKQWRLLHDAQLYNLAEDPHQDRNVIDEHPEVVARMRRHLDRWWEGVRDDARTIERVVIGDEAENPMQLTACEWLDVFVDQQRQVRRADLKNGIWHLDVAEPGEYSFELRRWPAESGLALTDGVPETPVTDGVYVEGVPLPIHAARIRIDGNEQKAEAPEGSESVRFTAKLQPGPVELQTWFVDEAGNEICGAYYVRVERIE</sequence>
<evidence type="ECO:0000256" key="2">
    <source>
        <dbReference type="ARBA" id="ARBA00022723"/>
    </source>
</evidence>
<protein>
    <submittedName>
        <fullName evidence="6">Arylsulfatase</fullName>
        <ecNumber evidence="6">3.1.6.1</ecNumber>
    </submittedName>
</protein>
<keyword evidence="3 6" id="KW-0378">Hydrolase</keyword>
<evidence type="ECO:0000313" key="7">
    <source>
        <dbReference type="Proteomes" id="UP000320496"/>
    </source>
</evidence>
<evidence type="ECO:0000256" key="4">
    <source>
        <dbReference type="ARBA" id="ARBA00022837"/>
    </source>
</evidence>
<dbReference type="InterPro" id="IPR050738">
    <property type="entry name" value="Sulfatase"/>
</dbReference>
<gene>
    <name evidence="6" type="primary">atsA_61</name>
    <name evidence="6" type="ORF">Mal4_55490</name>
</gene>
<dbReference type="InterPro" id="IPR017850">
    <property type="entry name" value="Alkaline_phosphatase_core_sf"/>
</dbReference>